<dbReference type="InterPro" id="IPR024079">
    <property type="entry name" value="MetalloPept_cat_dom_sf"/>
</dbReference>
<comment type="cofactor">
    <cofactor evidence="8">
        <name>Zn(2+)</name>
        <dbReference type="ChEBI" id="CHEBI:29105"/>
    </cofactor>
    <text evidence="8">Binds 1 zinc ion per subunit.</text>
</comment>
<feature type="domain" description="Peptidase M12A" evidence="9">
    <location>
        <begin position="29"/>
        <end position="244"/>
    </location>
</feature>
<dbReference type="Gene3D" id="2.60.120.290">
    <property type="entry name" value="Spermadhesin, CUB domain"/>
    <property type="match status" value="1"/>
</dbReference>
<dbReference type="Proteomes" id="UP000038045">
    <property type="component" value="Unplaced"/>
</dbReference>
<evidence type="ECO:0000256" key="3">
    <source>
        <dbReference type="ARBA" id="ARBA00022723"/>
    </source>
</evidence>
<keyword evidence="1" id="KW-0245">EGF-like domain</keyword>
<dbReference type="GO" id="GO:0004222">
    <property type="term" value="F:metalloendopeptidase activity"/>
    <property type="evidence" value="ECO:0007669"/>
    <property type="project" value="UniProtKB-UniRule"/>
</dbReference>
<dbReference type="Pfam" id="PF01400">
    <property type="entry name" value="Astacin"/>
    <property type="match status" value="1"/>
</dbReference>
<evidence type="ECO:0000313" key="11">
    <source>
        <dbReference type="WBParaSite" id="PTRK_0000355820.1"/>
    </source>
</evidence>
<evidence type="ECO:0000313" key="10">
    <source>
        <dbReference type="Proteomes" id="UP000038045"/>
    </source>
</evidence>
<dbReference type="SUPFAM" id="SSF55486">
    <property type="entry name" value="Metalloproteases ('zincins'), catalytic domain"/>
    <property type="match status" value="1"/>
</dbReference>
<dbReference type="WBParaSite" id="PTRK_0000355820.1">
    <property type="protein sequence ID" value="PTRK_0000355820.1"/>
    <property type="gene ID" value="PTRK_0000355820"/>
</dbReference>
<dbReference type="PROSITE" id="PS51864">
    <property type="entry name" value="ASTACIN"/>
    <property type="match status" value="1"/>
</dbReference>
<accession>A0A0N4Z8G0</accession>
<keyword evidence="8" id="KW-0732">Signal</keyword>
<dbReference type="GO" id="GO:0046872">
    <property type="term" value="F:metal ion binding"/>
    <property type="evidence" value="ECO:0007669"/>
    <property type="project" value="UniProtKB-KW"/>
</dbReference>
<comment type="caution">
    <text evidence="7">Lacks conserved residue(s) required for the propagation of feature annotation.</text>
</comment>
<evidence type="ECO:0000256" key="7">
    <source>
        <dbReference type="PROSITE-ProRule" id="PRU01211"/>
    </source>
</evidence>
<dbReference type="EC" id="3.4.24.-" evidence="8"/>
<dbReference type="GO" id="GO:0006508">
    <property type="term" value="P:proteolysis"/>
    <property type="evidence" value="ECO:0007669"/>
    <property type="project" value="UniProtKB-KW"/>
</dbReference>
<feature type="chain" id="PRO_5005733261" description="Metalloendopeptidase" evidence="8">
    <location>
        <begin position="24"/>
        <end position="407"/>
    </location>
</feature>
<protein>
    <recommendedName>
        <fullName evidence="8">Metalloendopeptidase</fullName>
        <ecNumber evidence="8">3.4.24.-</ecNumber>
    </recommendedName>
</protein>
<dbReference type="PANTHER" id="PTHR10127">
    <property type="entry name" value="DISCOIDIN, CUB, EGF, LAMININ , AND ZINC METALLOPROTEASE DOMAIN CONTAINING"/>
    <property type="match status" value="1"/>
</dbReference>
<evidence type="ECO:0000256" key="4">
    <source>
        <dbReference type="ARBA" id="ARBA00022801"/>
    </source>
</evidence>
<proteinExistence type="predicted"/>
<dbReference type="PANTHER" id="PTHR10127:SF780">
    <property type="entry name" value="METALLOENDOPEPTIDASE"/>
    <property type="match status" value="1"/>
</dbReference>
<evidence type="ECO:0000256" key="6">
    <source>
        <dbReference type="ARBA" id="ARBA00023049"/>
    </source>
</evidence>
<organism evidence="10 11">
    <name type="scientific">Parastrongyloides trichosuri</name>
    <name type="common">Possum-specific nematode worm</name>
    <dbReference type="NCBI Taxonomy" id="131310"/>
    <lineage>
        <taxon>Eukaryota</taxon>
        <taxon>Metazoa</taxon>
        <taxon>Ecdysozoa</taxon>
        <taxon>Nematoda</taxon>
        <taxon>Chromadorea</taxon>
        <taxon>Rhabditida</taxon>
        <taxon>Tylenchina</taxon>
        <taxon>Panagrolaimomorpha</taxon>
        <taxon>Strongyloidoidea</taxon>
        <taxon>Strongyloididae</taxon>
        <taxon>Parastrongyloides</taxon>
    </lineage>
</organism>
<evidence type="ECO:0000256" key="8">
    <source>
        <dbReference type="RuleBase" id="RU361183"/>
    </source>
</evidence>
<dbReference type="SUPFAM" id="SSF49854">
    <property type="entry name" value="Spermadhesin, CUB domain"/>
    <property type="match status" value="1"/>
</dbReference>
<keyword evidence="4 8" id="KW-0378">Hydrolase</keyword>
<keyword evidence="5 8" id="KW-0862">Zinc</keyword>
<feature type="signal peptide" evidence="8">
    <location>
        <begin position="1"/>
        <end position="23"/>
    </location>
</feature>
<keyword evidence="2 8" id="KW-0645">Protease</keyword>
<dbReference type="Gene3D" id="3.40.390.10">
    <property type="entry name" value="Collagenase (Catalytic Domain)"/>
    <property type="match status" value="1"/>
</dbReference>
<evidence type="ECO:0000256" key="2">
    <source>
        <dbReference type="ARBA" id="ARBA00022670"/>
    </source>
</evidence>
<dbReference type="InterPro" id="IPR001506">
    <property type="entry name" value="Peptidase_M12A"/>
</dbReference>
<evidence type="ECO:0000256" key="1">
    <source>
        <dbReference type="ARBA" id="ARBA00022536"/>
    </source>
</evidence>
<keyword evidence="6 8" id="KW-0482">Metalloprotease</keyword>
<dbReference type="PRINTS" id="PR00480">
    <property type="entry name" value="ASTACIN"/>
</dbReference>
<keyword evidence="10" id="KW-1185">Reference proteome</keyword>
<reference evidence="11" key="1">
    <citation type="submission" date="2017-02" db="UniProtKB">
        <authorList>
            <consortium name="WormBaseParasite"/>
        </authorList>
    </citation>
    <scope>IDENTIFICATION</scope>
</reference>
<dbReference type="AlphaFoldDB" id="A0A0N4Z8G0"/>
<sequence length="407" mass="47090">MLINGITCYFLFIFLLKISSSNTKIKPLNVVNDFRRNISTYNGTFPIKVYIPKAMNVKEIWSYLDIFNNKTLMGLSYSNVTVNKTIGFNFRRGNNCTAPIGKSKKSGITHEYITLTEECEKQKGTVQQLTAKMLGMINTNNRPDRDNYIYVNVSNIKKGRKGLFNRYNWSQVPLYINVSYDYGSALHYSNNYMSKNNESVLKSKHQDFHSSNLDDYYNKMLGQQYELSFNDLKIINKLYSGDNSYYENTTCYNDGYIRPYYRNCLCPNGFTGWSCNETEPNTEGCKQNNTLEAKEEIQKLKMSGKENCTYLISSKPGRRIQIILASVKTKEKIPCYQKMGLEVKYVKDKGATGLCLCGRYRNINIISEDNKVMIQYTGLEDDNKGYITYKVYPKYIPEESEESNFVH</sequence>
<keyword evidence="3 8" id="KW-0479">Metal-binding</keyword>
<evidence type="ECO:0000256" key="5">
    <source>
        <dbReference type="ARBA" id="ARBA00022833"/>
    </source>
</evidence>
<name>A0A0N4Z8G0_PARTI</name>
<evidence type="ECO:0000259" key="9">
    <source>
        <dbReference type="PROSITE" id="PS51864"/>
    </source>
</evidence>
<dbReference type="InterPro" id="IPR035914">
    <property type="entry name" value="Sperma_CUB_dom_sf"/>
</dbReference>